<evidence type="ECO:0000313" key="11">
    <source>
        <dbReference type="Proteomes" id="UP000070257"/>
    </source>
</evidence>
<keyword evidence="5" id="KW-0029">Amino-acid transport</keyword>
<dbReference type="CDD" id="cd06582">
    <property type="entry name" value="TM_PBP1_LivH_like"/>
    <property type="match status" value="1"/>
</dbReference>
<reference evidence="10 11" key="1">
    <citation type="journal article" date="2016" name="Sci. Rep.">
        <title>Metabolic traits of an uncultured archaeal lineage -MSBL1- from brine pools of the Red Sea.</title>
        <authorList>
            <person name="Mwirichia R."/>
            <person name="Alam I."/>
            <person name="Rashid M."/>
            <person name="Vinu M."/>
            <person name="Ba-Alawi W."/>
            <person name="Anthony Kamau A."/>
            <person name="Kamanda Ngugi D."/>
            <person name="Goker M."/>
            <person name="Klenk H.P."/>
            <person name="Bajic V."/>
            <person name="Stingl U."/>
        </authorList>
    </citation>
    <scope>NUCLEOTIDE SEQUENCE [LARGE SCALE GENOMIC DNA]</scope>
    <source>
        <strain evidence="10">SCGC-AAA259J03</strain>
    </source>
</reference>
<evidence type="ECO:0008006" key="12">
    <source>
        <dbReference type="Google" id="ProtNLM"/>
    </source>
</evidence>
<feature type="transmembrane region" description="Helical" evidence="9">
    <location>
        <begin position="92"/>
        <end position="113"/>
    </location>
</feature>
<comment type="similarity">
    <text evidence="8">Belongs to the binding-protein-dependent transport system permease family. LivHM subfamily.</text>
</comment>
<dbReference type="InterPro" id="IPR052157">
    <property type="entry name" value="BCAA_transport_permease"/>
</dbReference>
<dbReference type="GO" id="GO:0005886">
    <property type="term" value="C:plasma membrane"/>
    <property type="evidence" value="ECO:0007669"/>
    <property type="project" value="UniProtKB-SubCell"/>
</dbReference>
<protein>
    <recommendedName>
        <fullName evidence="12">Branched-chain amino acid ABC transporter permease</fullName>
    </recommendedName>
</protein>
<feature type="transmembrane region" description="Helical" evidence="9">
    <location>
        <begin position="6"/>
        <end position="27"/>
    </location>
</feature>
<evidence type="ECO:0000256" key="8">
    <source>
        <dbReference type="ARBA" id="ARBA00037998"/>
    </source>
</evidence>
<dbReference type="GO" id="GO:0006865">
    <property type="term" value="P:amino acid transport"/>
    <property type="evidence" value="ECO:0007669"/>
    <property type="project" value="UniProtKB-KW"/>
</dbReference>
<evidence type="ECO:0000313" key="10">
    <source>
        <dbReference type="EMBL" id="KXA97316.1"/>
    </source>
</evidence>
<keyword evidence="6 9" id="KW-1133">Transmembrane helix</keyword>
<evidence type="ECO:0000256" key="2">
    <source>
        <dbReference type="ARBA" id="ARBA00022448"/>
    </source>
</evidence>
<dbReference type="PANTHER" id="PTHR11795">
    <property type="entry name" value="BRANCHED-CHAIN AMINO ACID TRANSPORT SYSTEM PERMEASE PROTEIN LIVH"/>
    <property type="match status" value="1"/>
</dbReference>
<dbReference type="Pfam" id="PF02653">
    <property type="entry name" value="BPD_transp_2"/>
    <property type="match status" value="1"/>
</dbReference>
<evidence type="ECO:0000256" key="6">
    <source>
        <dbReference type="ARBA" id="ARBA00022989"/>
    </source>
</evidence>
<name>A0A656YXI0_9EURY</name>
<evidence type="ECO:0000256" key="9">
    <source>
        <dbReference type="SAM" id="Phobius"/>
    </source>
</evidence>
<keyword evidence="4 9" id="KW-0812">Transmembrane</keyword>
<evidence type="ECO:0000256" key="4">
    <source>
        <dbReference type="ARBA" id="ARBA00022692"/>
    </source>
</evidence>
<feature type="transmembrane region" description="Helical" evidence="9">
    <location>
        <begin position="133"/>
        <end position="157"/>
    </location>
</feature>
<dbReference type="EMBL" id="LHXT01000057">
    <property type="protein sequence ID" value="KXA97316.1"/>
    <property type="molecule type" value="Genomic_DNA"/>
</dbReference>
<keyword evidence="11" id="KW-1185">Reference proteome</keyword>
<gene>
    <name evidence="10" type="ORF">AKJ39_03440</name>
</gene>
<dbReference type="AlphaFoldDB" id="A0A656YXI0"/>
<dbReference type="GO" id="GO:0022857">
    <property type="term" value="F:transmembrane transporter activity"/>
    <property type="evidence" value="ECO:0007669"/>
    <property type="project" value="InterPro"/>
</dbReference>
<evidence type="ECO:0000256" key="5">
    <source>
        <dbReference type="ARBA" id="ARBA00022970"/>
    </source>
</evidence>
<evidence type="ECO:0000256" key="3">
    <source>
        <dbReference type="ARBA" id="ARBA00022475"/>
    </source>
</evidence>
<accession>A0A656YXI0</accession>
<comment type="subcellular location">
    <subcellularLocation>
        <location evidence="1">Cell membrane</location>
        <topology evidence="1">Multi-pass membrane protein</topology>
    </subcellularLocation>
</comment>
<dbReference type="InterPro" id="IPR001851">
    <property type="entry name" value="ABC_transp_permease"/>
</dbReference>
<keyword evidence="7 9" id="KW-0472">Membrane</keyword>
<evidence type="ECO:0000256" key="1">
    <source>
        <dbReference type="ARBA" id="ARBA00004651"/>
    </source>
</evidence>
<comment type="caution">
    <text evidence="10">The sequence shown here is derived from an EMBL/GenBank/DDBJ whole genome shotgun (WGS) entry which is preliminary data.</text>
</comment>
<keyword evidence="3" id="KW-1003">Cell membrane</keyword>
<keyword evidence="2" id="KW-0813">Transport</keyword>
<feature type="transmembrane region" description="Helical" evidence="9">
    <location>
        <begin position="189"/>
        <end position="209"/>
    </location>
</feature>
<organism evidence="10 11">
    <name type="scientific">candidate division MSBL1 archaeon SCGC-AAA259J03</name>
    <dbReference type="NCBI Taxonomy" id="1698269"/>
    <lineage>
        <taxon>Archaea</taxon>
        <taxon>Methanobacteriati</taxon>
        <taxon>Methanobacteriota</taxon>
        <taxon>candidate division MSBL1</taxon>
    </lineage>
</organism>
<feature type="transmembrane region" description="Helical" evidence="9">
    <location>
        <begin position="263"/>
        <end position="283"/>
    </location>
</feature>
<dbReference type="Proteomes" id="UP000070257">
    <property type="component" value="Unassembled WGS sequence"/>
</dbReference>
<sequence>MYQLIIFGLIYGGLLSLTALSITMIYGISRVPNFAMGHLSILGGYLLFWFMNNLGFSTYLAIGSSFAILILVGLPMERILTPLRKRGEEGMVAIIFITLSIGIGIESLIRYLFGGSAISISYQFKSALSLFGLNFTPVWIMGFTSPFLILIFCYFFVTKTLLGKKMRAVSENETAARLQGIPVIRMYQLSYVLGSIFAGLGGILWGSMFNLKPHLGLEFTLLGLTIVVVGGIGNIRGSILAGLILGVGMIAGSFFFGGVFKFIFSYSVLVVILLVRPSGLLGGRLI</sequence>
<proteinExistence type="inferred from homology"/>
<evidence type="ECO:0000256" key="7">
    <source>
        <dbReference type="ARBA" id="ARBA00023136"/>
    </source>
</evidence>
<dbReference type="PANTHER" id="PTHR11795:SF445">
    <property type="entry name" value="AMINO ACID ABC TRANSPORTER PERMEASE PROTEIN"/>
    <property type="match status" value="1"/>
</dbReference>
<feature type="transmembrane region" description="Helical" evidence="9">
    <location>
        <begin position="57"/>
        <end position="80"/>
    </location>
</feature>